<evidence type="ECO:0000313" key="1">
    <source>
        <dbReference type="EMBL" id="EKO51850.1"/>
    </source>
</evidence>
<sequence>MRRFVFLQNKFGCGNYCILIRHIEYRVLFPVKMWELLQVAIL</sequence>
<gene>
    <name evidence="1" type="ORF">LEP1GSC131_1287</name>
</gene>
<reference evidence="1" key="1">
    <citation type="submission" date="2012-10" db="EMBL/GenBank/DDBJ databases">
        <authorList>
            <person name="Harkins D.M."/>
            <person name="Durkin A.S."/>
            <person name="Brinkac L.M."/>
            <person name="Selengut J.D."/>
            <person name="Sanka R."/>
            <person name="DePew J."/>
            <person name="Purushe J."/>
            <person name="Picardeau M."/>
            <person name="Werts C."/>
            <person name="Goarant C."/>
            <person name="Vinetz J.M."/>
            <person name="Sutton G.G."/>
            <person name="Nelson W.C."/>
            <person name="Fouts D.E."/>
        </authorList>
    </citation>
    <scope>NUCLEOTIDE SEQUENCE [LARGE SCALE GENOMIC DNA]</scope>
    <source>
        <strain evidence="1">200802841</strain>
    </source>
</reference>
<evidence type="ECO:0000313" key="2">
    <source>
        <dbReference type="Proteomes" id="UP000006339"/>
    </source>
</evidence>
<dbReference type="AlphaFoldDB" id="A0A828XXA6"/>
<protein>
    <submittedName>
        <fullName evidence="1">Uncharacterized protein</fullName>
    </submittedName>
</protein>
<keyword evidence="2" id="KW-1185">Reference proteome</keyword>
<dbReference type="Proteomes" id="UP000006339">
    <property type="component" value="Unassembled WGS sequence"/>
</dbReference>
<proteinExistence type="predicted"/>
<dbReference type="EMBL" id="AKWH02000032">
    <property type="protein sequence ID" value="EKO51850.1"/>
    <property type="molecule type" value="Genomic_DNA"/>
</dbReference>
<comment type="caution">
    <text evidence="1">The sequence shown here is derived from an EMBL/GenBank/DDBJ whole genome shotgun (WGS) entry which is preliminary data.</text>
</comment>
<name>A0A828XXA6_9LEPT</name>
<organism evidence="1 2">
    <name type="scientific">Leptospira kirschneri str. 200802841</name>
    <dbReference type="NCBI Taxonomy" id="1193047"/>
    <lineage>
        <taxon>Bacteria</taxon>
        <taxon>Pseudomonadati</taxon>
        <taxon>Spirochaetota</taxon>
        <taxon>Spirochaetia</taxon>
        <taxon>Leptospirales</taxon>
        <taxon>Leptospiraceae</taxon>
        <taxon>Leptospira</taxon>
    </lineage>
</organism>
<accession>A0A828XXA6</accession>